<dbReference type="PANTHER" id="PTHR46809">
    <property type="entry name" value="STROMAL CELL-DERIVED FACTOR 2-LIKE PROTEIN"/>
    <property type="match status" value="1"/>
</dbReference>
<dbReference type="Proteomes" id="UP000683925">
    <property type="component" value="Unassembled WGS sequence"/>
</dbReference>
<comment type="caution">
    <text evidence="2">The sequence shown here is derived from an EMBL/GenBank/DDBJ whole genome shotgun (WGS) entry which is preliminary data.</text>
</comment>
<evidence type="ECO:0000259" key="1">
    <source>
        <dbReference type="PROSITE" id="PS50919"/>
    </source>
</evidence>
<dbReference type="PROSITE" id="PS50919">
    <property type="entry name" value="MIR"/>
    <property type="match status" value="1"/>
</dbReference>
<keyword evidence="3" id="KW-1185">Reference proteome</keyword>
<sequence>MDQSSKLKQGTLIQLRHVTTKQYLKGTIHFVVMRSFLRNKELEDYYLGTTPKEDDFYTYFIIEKYLPTDNNLELGNIVSIKNYGLQQYVNLNPQKQSEVTKQCYACVCQDKHYFVIQPQNNIFTSNSNSIDTSIAQKYVRFTSIDNGYSLHSHIVSYKSQNLSQYNEVSGIKNCDNNTLWEILPVQENSIKNFIHKVQTYEQIKIYNGDVIILRNLLTGWTLHSHTTCYKSTKLQEVSLFSYPRDNNDFWIITKANLKERDDGIFRKNDEIVLRHNQTQKFLSCSNMQSYSQSGYQVHGSECSANIGFSFEQFDNQPLQVNHPFLIKHSTKNLYLSQSNFQTESKIGIQKEAVFVQNVTDLCLWVVELRKQ</sequence>
<dbReference type="OrthoDB" id="292747at2759"/>
<evidence type="ECO:0000313" key="2">
    <source>
        <dbReference type="EMBL" id="CAD8142847.1"/>
    </source>
</evidence>
<protein>
    <recommendedName>
        <fullName evidence="1">MIR domain-containing protein</fullName>
    </recommendedName>
</protein>
<organism evidence="2 3">
    <name type="scientific">Paramecium octaurelia</name>
    <dbReference type="NCBI Taxonomy" id="43137"/>
    <lineage>
        <taxon>Eukaryota</taxon>
        <taxon>Sar</taxon>
        <taxon>Alveolata</taxon>
        <taxon>Ciliophora</taxon>
        <taxon>Intramacronucleata</taxon>
        <taxon>Oligohymenophorea</taxon>
        <taxon>Peniculida</taxon>
        <taxon>Parameciidae</taxon>
        <taxon>Paramecium</taxon>
    </lineage>
</organism>
<evidence type="ECO:0000313" key="3">
    <source>
        <dbReference type="Proteomes" id="UP000683925"/>
    </source>
</evidence>
<gene>
    <name evidence="2" type="ORF">POCTA_138.1.T0140183</name>
</gene>
<proteinExistence type="predicted"/>
<name>A0A8S1SUK2_PAROT</name>
<dbReference type="AlphaFoldDB" id="A0A8S1SUK2"/>
<accession>A0A8S1SUK2</accession>
<dbReference type="InterPro" id="IPR016093">
    <property type="entry name" value="MIR_motif"/>
</dbReference>
<dbReference type="EMBL" id="CAJJDP010000014">
    <property type="protein sequence ID" value="CAD8142847.1"/>
    <property type="molecule type" value="Genomic_DNA"/>
</dbReference>
<dbReference type="PANTHER" id="PTHR46809:SF2">
    <property type="entry name" value="GH21273P"/>
    <property type="match status" value="1"/>
</dbReference>
<dbReference type="OMA" id="NDFWIIT"/>
<dbReference type="SMART" id="SM00472">
    <property type="entry name" value="MIR"/>
    <property type="match status" value="3"/>
</dbReference>
<feature type="domain" description="MIR" evidence="1">
    <location>
        <begin position="202"/>
        <end position="255"/>
    </location>
</feature>
<reference evidence="2" key="1">
    <citation type="submission" date="2021-01" db="EMBL/GenBank/DDBJ databases">
        <authorList>
            <consortium name="Genoscope - CEA"/>
            <person name="William W."/>
        </authorList>
    </citation>
    <scope>NUCLEOTIDE SEQUENCE</scope>
</reference>